<dbReference type="PANTHER" id="PTHR43479:SF22">
    <property type="entry name" value="TRANSCRIPTIONAL REGULATOR, TETR FAMILY"/>
    <property type="match status" value="1"/>
</dbReference>
<evidence type="ECO:0000256" key="2">
    <source>
        <dbReference type="ARBA" id="ARBA00023125"/>
    </source>
</evidence>
<feature type="domain" description="HTH tetR-type" evidence="4">
    <location>
        <begin position="2"/>
        <end position="62"/>
    </location>
</feature>
<feature type="DNA-binding region" description="H-T-H motif" evidence="3">
    <location>
        <begin position="25"/>
        <end position="44"/>
    </location>
</feature>
<accession>A0A9X3WAV2</accession>
<reference evidence="5" key="1">
    <citation type="submission" date="2022-06" db="EMBL/GenBank/DDBJ databases">
        <title>Aquibacillus sp. a new bacterium isolated from soil saline samples.</title>
        <authorList>
            <person name="Galisteo C."/>
            <person name="De La Haba R."/>
            <person name="Sanchez-Porro C."/>
            <person name="Ventosa A."/>
        </authorList>
    </citation>
    <scope>NUCLEOTIDE SEQUENCE</scope>
    <source>
        <strain evidence="5">3ASR75-54</strain>
    </source>
</reference>
<dbReference type="PROSITE" id="PS50977">
    <property type="entry name" value="HTH_TETR_2"/>
    <property type="match status" value="1"/>
</dbReference>
<evidence type="ECO:0000256" key="3">
    <source>
        <dbReference type="PROSITE-ProRule" id="PRU00335"/>
    </source>
</evidence>
<keyword evidence="1" id="KW-0678">Repressor</keyword>
<dbReference type="GO" id="GO:0003677">
    <property type="term" value="F:DNA binding"/>
    <property type="evidence" value="ECO:0007669"/>
    <property type="project" value="UniProtKB-UniRule"/>
</dbReference>
<dbReference type="InterPro" id="IPR050624">
    <property type="entry name" value="HTH-type_Tx_Regulator"/>
</dbReference>
<gene>
    <name evidence="5" type="ORF">NC799_03475</name>
</gene>
<keyword evidence="6" id="KW-1185">Reference proteome</keyword>
<evidence type="ECO:0000259" key="4">
    <source>
        <dbReference type="PROSITE" id="PS50977"/>
    </source>
</evidence>
<dbReference type="InterPro" id="IPR023772">
    <property type="entry name" value="DNA-bd_HTH_TetR-type_CS"/>
</dbReference>
<dbReference type="PANTHER" id="PTHR43479">
    <property type="entry name" value="ACREF/ENVCD OPERON REPRESSOR-RELATED"/>
    <property type="match status" value="1"/>
</dbReference>
<name>A0A9X3WAV2_9BACI</name>
<proteinExistence type="predicted"/>
<keyword evidence="2 3" id="KW-0238">DNA-binding</keyword>
<dbReference type="Proteomes" id="UP001145069">
    <property type="component" value="Unassembled WGS sequence"/>
</dbReference>
<dbReference type="PROSITE" id="PS01081">
    <property type="entry name" value="HTH_TETR_1"/>
    <property type="match status" value="1"/>
</dbReference>
<evidence type="ECO:0000256" key="1">
    <source>
        <dbReference type="ARBA" id="ARBA00022491"/>
    </source>
</evidence>
<sequence>MHEKKKHMMETAMTLFSEKGFHSTTIQEIAQKSGVSKGAFYLHFKSKEDLTLQIFKHYYQNVMNQINIAKQNSTDPTESLAKQIEVFLISLVENKEFIIMHMRENISLGSEVDHFIQYIKNENFKWNSENLFAIYGEKLKPYIVDATSLLEGIINGYLQWMIIDNVTVNTTRLSHYISRRVDDCIQGLLKENEEPQIKPTQVMKHMPDQTQITNEQLKETFLSMKDKISLLHISESQQRDLNTAIDVLIEEVSHNEPRPVIIKGMLSHFADISEMNDPYQFVLKKLDK</sequence>
<dbReference type="InterPro" id="IPR009057">
    <property type="entry name" value="Homeodomain-like_sf"/>
</dbReference>
<dbReference type="SUPFAM" id="SSF46689">
    <property type="entry name" value="Homeodomain-like"/>
    <property type="match status" value="1"/>
</dbReference>
<evidence type="ECO:0000313" key="5">
    <source>
        <dbReference type="EMBL" id="MDC3415970.1"/>
    </source>
</evidence>
<organism evidence="5 6">
    <name type="scientific">Aquibacillus salsiterrae</name>
    <dbReference type="NCBI Taxonomy" id="2950439"/>
    <lineage>
        <taxon>Bacteria</taxon>
        <taxon>Bacillati</taxon>
        <taxon>Bacillota</taxon>
        <taxon>Bacilli</taxon>
        <taxon>Bacillales</taxon>
        <taxon>Bacillaceae</taxon>
        <taxon>Aquibacillus</taxon>
    </lineage>
</organism>
<dbReference type="PRINTS" id="PR00455">
    <property type="entry name" value="HTHTETR"/>
</dbReference>
<evidence type="ECO:0000313" key="6">
    <source>
        <dbReference type="Proteomes" id="UP001145069"/>
    </source>
</evidence>
<protein>
    <submittedName>
        <fullName evidence="5">TetR/AcrR family transcriptional regulator</fullName>
    </submittedName>
</protein>
<dbReference type="Pfam" id="PF00440">
    <property type="entry name" value="TetR_N"/>
    <property type="match status" value="1"/>
</dbReference>
<comment type="caution">
    <text evidence="5">The sequence shown here is derived from an EMBL/GenBank/DDBJ whole genome shotgun (WGS) entry which is preliminary data.</text>
</comment>
<dbReference type="EMBL" id="JAMQKC010000002">
    <property type="protein sequence ID" value="MDC3415970.1"/>
    <property type="molecule type" value="Genomic_DNA"/>
</dbReference>
<dbReference type="Gene3D" id="1.10.357.10">
    <property type="entry name" value="Tetracycline Repressor, domain 2"/>
    <property type="match status" value="1"/>
</dbReference>
<dbReference type="RefSeq" id="WP_272444949.1">
    <property type="nucleotide sequence ID" value="NZ_JAMQKC010000002.1"/>
</dbReference>
<dbReference type="InterPro" id="IPR001647">
    <property type="entry name" value="HTH_TetR"/>
</dbReference>
<dbReference type="AlphaFoldDB" id="A0A9X3WAV2"/>